<comment type="catalytic activity">
    <reaction evidence="11 12">
        <text>phosphoenolpyruvate + UDP-N-acetyl-alpha-D-glucosamine = UDP-N-acetyl-3-O-(1-carboxyvinyl)-alpha-D-glucosamine + phosphate</text>
        <dbReference type="Rhea" id="RHEA:18681"/>
        <dbReference type="ChEBI" id="CHEBI:43474"/>
        <dbReference type="ChEBI" id="CHEBI:57705"/>
        <dbReference type="ChEBI" id="CHEBI:58702"/>
        <dbReference type="ChEBI" id="CHEBI:68483"/>
        <dbReference type="EC" id="2.5.1.7"/>
    </reaction>
</comment>
<dbReference type="Proteomes" id="UP000230633">
    <property type="component" value="Chromosome"/>
</dbReference>
<evidence type="ECO:0000256" key="11">
    <source>
        <dbReference type="ARBA" id="ARBA00047527"/>
    </source>
</evidence>
<evidence type="ECO:0000313" key="17">
    <source>
        <dbReference type="Proteomes" id="UP000291995"/>
    </source>
</evidence>
<evidence type="ECO:0000256" key="4">
    <source>
        <dbReference type="ARBA" id="ARBA00022618"/>
    </source>
</evidence>
<dbReference type="NCBIfam" id="TIGR01072">
    <property type="entry name" value="murA"/>
    <property type="match status" value="1"/>
</dbReference>
<feature type="domain" description="Enolpyruvate transferase" evidence="13">
    <location>
        <begin position="7"/>
        <end position="413"/>
    </location>
</feature>
<evidence type="ECO:0000256" key="2">
    <source>
        <dbReference type="ARBA" id="ARBA00004752"/>
    </source>
</evidence>
<evidence type="ECO:0000256" key="8">
    <source>
        <dbReference type="ARBA" id="ARBA00023306"/>
    </source>
</evidence>
<comment type="similarity">
    <text evidence="10 12">Belongs to the EPSP synthase family. MurA subfamily.</text>
</comment>
<dbReference type="NCBIfam" id="NF006873">
    <property type="entry name" value="PRK09369.1"/>
    <property type="match status" value="1"/>
</dbReference>
<evidence type="ECO:0000256" key="5">
    <source>
        <dbReference type="ARBA" id="ARBA00022679"/>
    </source>
</evidence>
<dbReference type="InterPro" id="IPR036968">
    <property type="entry name" value="Enolpyruvate_Tfrase_sf"/>
</dbReference>
<organism evidence="15 17">
    <name type="scientific">Borrelia miyamotoi</name>
    <dbReference type="NCBI Taxonomy" id="47466"/>
    <lineage>
        <taxon>Bacteria</taxon>
        <taxon>Pseudomonadati</taxon>
        <taxon>Spirochaetota</taxon>
        <taxon>Spirochaetia</taxon>
        <taxon>Spirochaetales</taxon>
        <taxon>Borreliaceae</taxon>
        <taxon>Borrelia</taxon>
    </lineage>
</organism>
<dbReference type="Proteomes" id="UP000291995">
    <property type="component" value="Chromosome"/>
</dbReference>
<evidence type="ECO:0000256" key="12">
    <source>
        <dbReference type="HAMAP-Rule" id="MF_00111"/>
    </source>
</evidence>
<comment type="subcellular location">
    <subcellularLocation>
        <location evidence="1 12">Cytoplasm</location>
    </subcellularLocation>
</comment>
<dbReference type="GO" id="GO:0008760">
    <property type="term" value="F:UDP-N-acetylglucosamine 1-carboxyvinyltransferase activity"/>
    <property type="evidence" value="ECO:0007669"/>
    <property type="project" value="UniProtKB-UniRule"/>
</dbReference>
<reference evidence="15" key="2">
    <citation type="submission" date="2022-12" db="EMBL/GenBank/DDBJ databases">
        <title>Whole genome sequencing of Borrelia miyamotoi strains isolated at the Russian territory.</title>
        <authorList>
            <person name="Kuleshov K.V."/>
            <person name="Platonov A.E."/>
            <person name="Goptar I.A."/>
            <person name="Shipulin G.A."/>
            <person name="Markelov M.L."/>
            <person name="Koetsveld J."/>
            <person name="Kolyasnikova N.M."/>
            <person name="Sarksyan D.S."/>
            <person name="Toporkova M.G."/>
            <person name="Hovius J.W."/>
        </authorList>
    </citation>
    <scope>NUCLEOTIDE SEQUENCE</scope>
    <source>
        <strain evidence="15">Yekat-76</strain>
    </source>
</reference>
<name>A0AAP8YVU4_9SPIR</name>
<accession>A0AAP8YVU4</accession>
<feature type="binding site" evidence="12">
    <location>
        <position position="92"/>
    </location>
    <ligand>
        <name>UDP-N-acetyl-alpha-D-glucosamine</name>
        <dbReference type="ChEBI" id="CHEBI:57705"/>
    </ligand>
</feature>
<protein>
    <recommendedName>
        <fullName evidence="12">UDP-N-acetylglucosamine 1-carboxyvinyltransferase</fullName>
        <ecNumber evidence="12">2.5.1.7</ecNumber>
    </recommendedName>
    <alternativeName>
        <fullName evidence="12">Enoylpyruvate transferase</fullName>
    </alternativeName>
    <alternativeName>
        <fullName evidence="12">UDP-N-acetylglucosamine enolpyruvyl transferase</fullName>
        <shortName evidence="12">EPT</shortName>
    </alternativeName>
</protein>
<keyword evidence="5 12" id="KW-0808">Transferase</keyword>
<dbReference type="GO" id="GO:0019277">
    <property type="term" value="P:UDP-N-acetylgalactosamine biosynthetic process"/>
    <property type="evidence" value="ECO:0007669"/>
    <property type="project" value="InterPro"/>
</dbReference>
<dbReference type="Gene3D" id="3.65.10.10">
    <property type="entry name" value="Enolpyruvate transferase domain"/>
    <property type="match status" value="2"/>
</dbReference>
<evidence type="ECO:0000313" key="14">
    <source>
        <dbReference type="EMBL" id="ATQ16373.1"/>
    </source>
</evidence>
<dbReference type="GO" id="GO:0008360">
    <property type="term" value="P:regulation of cell shape"/>
    <property type="evidence" value="ECO:0007669"/>
    <property type="project" value="UniProtKB-KW"/>
</dbReference>
<dbReference type="RefSeq" id="WP_025443696.1">
    <property type="nucleotide sequence ID" value="NZ_AP024371.1"/>
</dbReference>
<evidence type="ECO:0000313" key="16">
    <source>
        <dbReference type="Proteomes" id="UP000230633"/>
    </source>
</evidence>
<dbReference type="CDD" id="cd01555">
    <property type="entry name" value="UdpNAET"/>
    <property type="match status" value="1"/>
</dbReference>
<dbReference type="HAMAP" id="MF_00111">
    <property type="entry name" value="MurA"/>
    <property type="match status" value="1"/>
</dbReference>
<feature type="binding site" evidence="12">
    <location>
        <begin position="22"/>
        <end position="23"/>
    </location>
    <ligand>
        <name>phosphoenolpyruvate</name>
        <dbReference type="ChEBI" id="CHEBI:58702"/>
    </ligand>
</feature>
<feature type="binding site" evidence="12">
    <location>
        <position position="333"/>
    </location>
    <ligand>
        <name>UDP-N-acetyl-alpha-D-glucosamine</name>
        <dbReference type="ChEBI" id="CHEBI:57705"/>
    </ligand>
</feature>
<dbReference type="Pfam" id="PF00275">
    <property type="entry name" value="EPSP_synthase"/>
    <property type="match status" value="1"/>
</dbReference>
<comment type="function">
    <text evidence="12">Cell wall formation. Adds enolpyruvyl to UDP-N-acetylglucosamine.</text>
</comment>
<comment type="pathway">
    <text evidence="2 12">Cell wall biogenesis; peptidoglycan biosynthesis.</text>
</comment>
<keyword evidence="9 12" id="KW-0961">Cell wall biogenesis/degradation</keyword>
<evidence type="ECO:0000256" key="10">
    <source>
        <dbReference type="ARBA" id="ARBA00038367"/>
    </source>
</evidence>
<evidence type="ECO:0000256" key="3">
    <source>
        <dbReference type="ARBA" id="ARBA00022490"/>
    </source>
</evidence>
<keyword evidence="6 12" id="KW-0133">Cell shape</keyword>
<dbReference type="InterPro" id="IPR050068">
    <property type="entry name" value="MurA_subfamily"/>
</dbReference>
<feature type="active site" description="Proton donor" evidence="12">
    <location>
        <position position="116"/>
    </location>
</feature>
<dbReference type="PANTHER" id="PTHR43783">
    <property type="entry name" value="UDP-N-ACETYLGLUCOSAMINE 1-CARBOXYVINYLTRANSFERASE"/>
    <property type="match status" value="1"/>
</dbReference>
<keyword evidence="3 12" id="KW-0963">Cytoplasm</keyword>
<keyword evidence="4 12" id="KW-0132">Cell division</keyword>
<comment type="caution">
    <text evidence="12">Lacks conserved residue(s) required for the propagation of feature annotation.</text>
</comment>
<dbReference type="InterPro" id="IPR005750">
    <property type="entry name" value="UDP_GlcNAc_COvinyl_MurA"/>
</dbReference>
<proteinExistence type="inferred from homology"/>
<keyword evidence="7 12" id="KW-0573">Peptidoglycan synthesis</keyword>
<dbReference type="AlphaFoldDB" id="A0AAP8YVU4"/>
<evidence type="ECO:0000313" key="15">
    <source>
        <dbReference type="EMBL" id="QBK61926.1"/>
    </source>
</evidence>
<gene>
    <name evidence="12 15" type="primary">murA</name>
    <name evidence="14" type="ORF">CNO13_01890</name>
    <name evidence="15" type="ORF">EZU67_01890</name>
</gene>
<dbReference type="GO" id="GO:0071555">
    <property type="term" value="P:cell wall organization"/>
    <property type="evidence" value="ECO:0007669"/>
    <property type="project" value="UniProtKB-KW"/>
</dbReference>
<evidence type="ECO:0000256" key="6">
    <source>
        <dbReference type="ARBA" id="ARBA00022960"/>
    </source>
</evidence>
<dbReference type="GO" id="GO:0051301">
    <property type="term" value="P:cell division"/>
    <property type="evidence" value="ECO:0007669"/>
    <property type="project" value="UniProtKB-KW"/>
</dbReference>
<evidence type="ECO:0000256" key="1">
    <source>
        <dbReference type="ARBA" id="ARBA00004496"/>
    </source>
</evidence>
<dbReference type="InterPro" id="IPR001986">
    <property type="entry name" value="Enolpyruvate_Tfrase_dom"/>
</dbReference>
<evidence type="ECO:0000256" key="9">
    <source>
        <dbReference type="ARBA" id="ARBA00023316"/>
    </source>
</evidence>
<feature type="binding site" evidence="12">
    <location>
        <position position="311"/>
    </location>
    <ligand>
        <name>UDP-N-acetyl-alpha-D-glucosamine</name>
        <dbReference type="ChEBI" id="CHEBI:57705"/>
    </ligand>
</feature>
<dbReference type="InterPro" id="IPR013792">
    <property type="entry name" value="RNA3'P_cycl/enolpyr_Trfase_a/b"/>
</dbReference>
<dbReference type="EC" id="2.5.1.7" evidence="12"/>
<sequence>MYRYVVEGGFKIGGKITASGNKNAALPCITAALLTDEEVILENIPNIKDVEVILDILKNMGAWVLRDGDVVKIKVLNIVRTEVDSSLTDLIRASILFVGPMLARCGKINIAPPGGDVIGKRRLDTHFYGLGKLGAKLINSERIVLEVGKLVGAEMFLDEASVTATENIIMAAVLAVGETVIMNAACEPHVQDLCNMLNSMGANISGIGSNMLRIIGVRKLSGTRFRIGADFMQVGSLISLSALTGGELEINKADPRNFVLIKHVYSKLGINFEYDNENIYVKEKQDLKVKLDFGGYIPKIDDGPWPAFPTDLMSIMIVTATQVQGTVLIFEKMFESRMFFVDKLIKMGAQIVLCDSHRAVVTGKTILKGSNVSSPDVRAGMSLLIAALCANGESRIQNIYQIERGYEDVVDKLSSLGARIKKVL</sequence>
<dbReference type="GO" id="GO:0005737">
    <property type="term" value="C:cytoplasm"/>
    <property type="evidence" value="ECO:0007669"/>
    <property type="project" value="UniProtKB-SubCell"/>
</dbReference>
<dbReference type="GeneID" id="75118181"/>
<dbReference type="PANTHER" id="PTHR43783:SF1">
    <property type="entry name" value="UDP-N-ACETYLGLUCOSAMINE 1-CARBOXYVINYLTRANSFERASE"/>
    <property type="match status" value="1"/>
</dbReference>
<reference evidence="17" key="1">
    <citation type="submission" date="2019-03" db="EMBL/GenBank/DDBJ databases">
        <title>Whole genome sequencing of Borrelia miyamotoi strains isolated at the Russian territory.</title>
        <authorList>
            <person name="Kuleshov K.V."/>
            <person name="Platonov A.E."/>
            <person name="Goptar I.A."/>
            <person name="Shipulin G.A."/>
            <person name="Markelov M.L."/>
            <person name="Koetsveld J."/>
            <person name="Kolyasnikova N.M."/>
            <person name="Sarksyan D.S."/>
            <person name="Toporkova M.G."/>
            <person name="Hovius J.W."/>
        </authorList>
    </citation>
    <scope>NUCLEOTIDE SEQUENCE [LARGE SCALE GENOMIC DNA]</scope>
    <source>
        <strain evidence="14 16">Yekat-1</strain>
        <strain evidence="17">Yekat-76</strain>
    </source>
</reference>
<dbReference type="SUPFAM" id="SSF55205">
    <property type="entry name" value="EPT/RTPC-like"/>
    <property type="match status" value="1"/>
</dbReference>
<dbReference type="GO" id="GO:0009252">
    <property type="term" value="P:peptidoglycan biosynthetic process"/>
    <property type="evidence" value="ECO:0007669"/>
    <property type="project" value="UniProtKB-UniRule"/>
</dbReference>
<keyword evidence="16" id="KW-1185">Reference proteome</keyword>
<dbReference type="EMBL" id="CP036557">
    <property type="protein sequence ID" value="QBK61926.1"/>
    <property type="molecule type" value="Genomic_DNA"/>
</dbReference>
<evidence type="ECO:0000259" key="13">
    <source>
        <dbReference type="Pfam" id="PF00275"/>
    </source>
</evidence>
<evidence type="ECO:0000256" key="7">
    <source>
        <dbReference type="ARBA" id="ARBA00022984"/>
    </source>
</evidence>
<dbReference type="EMBL" id="CP024333">
    <property type="protein sequence ID" value="ATQ16373.1"/>
    <property type="molecule type" value="Genomic_DNA"/>
</dbReference>
<keyword evidence="8 12" id="KW-0131">Cell cycle</keyword>